<keyword evidence="2" id="KW-0288">FMN</keyword>
<dbReference type="EMBL" id="PVTF01000006">
    <property type="protein sequence ID" value="PRY40476.1"/>
    <property type="molecule type" value="Genomic_DNA"/>
</dbReference>
<keyword evidence="1" id="KW-0285">Flavoprotein</keyword>
<dbReference type="GO" id="GO:0008726">
    <property type="term" value="F:alkanesulfonate monooxygenase activity"/>
    <property type="evidence" value="ECO:0007669"/>
    <property type="project" value="TreeGrafter"/>
</dbReference>
<sequence length="311" mass="33542">MRNRGKKDLLKLGIMLPVSGVHASPANITTIAQAAERLGYDSLWTYERLLRPMAPVVPGPDGTMERLPEMYRTTFEPLQTLGHVAALTSRITLGTSVIDALLHTPVVLARRLATLDQFSGGRVVAGFGQGWMAQEFATAGVPWKRRGAGFDDVIAAVRACWGPDPVEHRGRFYGIEASEINPKPVRGHIPVVIGANTDAGIDRAARIADGITPIAFSLDGVTAQVARFREGAERLGRDASALIVTAQSNTPLVAKPMADDRPFLGGAPRQLADDIERLRDRGVDAVMFASPSAEEIDVQIEILDELRSLVP</sequence>
<dbReference type="InterPro" id="IPR036661">
    <property type="entry name" value="Luciferase-like_sf"/>
</dbReference>
<dbReference type="PANTHER" id="PTHR42847:SF4">
    <property type="entry name" value="ALKANESULFONATE MONOOXYGENASE-RELATED"/>
    <property type="match status" value="1"/>
</dbReference>
<dbReference type="Pfam" id="PF00296">
    <property type="entry name" value="Bac_luciferase"/>
    <property type="match status" value="1"/>
</dbReference>
<accession>A0A2T0T476</accession>
<evidence type="ECO:0000259" key="6">
    <source>
        <dbReference type="Pfam" id="PF00296"/>
    </source>
</evidence>
<dbReference type="InterPro" id="IPR011251">
    <property type="entry name" value="Luciferase-like_dom"/>
</dbReference>
<dbReference type="SUPFAM" id="SSF51679">
    <property type="entry name" value="Bacterial luciferase-like"/>
    <property type="match status" value="1"/>
</dbReference>
<dbReference type="PANTHER" id="PTHR42847">
    <property type="entry name" value="ALKANESULFONATE MONOOXYGENASE"/>
    <property type="match status" value="1"/>
</dbReference>
<feature type="chain" id="PRO_5038895990" evidence="5">
    <location>
        <begin position="24"/>
        <end position="311"/>
    </location>
</feature>
<reference evidence="7 8" key="1">
    <citation type="submission" date="2018-03" db="EMBL/GenBank/DDBJ databases">
        <title>Genomic Encyclopedia of Archaeal and Bacterial Type Strains, Phase II (KMG-II): from individual species to whole genera.</title>
        <authorList>
            <person name="Goeker M."/>
        </authorList>
    </citation>
    <scope>NUCLEOTIDE SEQUENCE [LARGE SCALE GENOMIC DNA]</scope>
    <source>
        <strain evidence="7 8">DSM 44720</strain>
    </source>
</reference>
<dbReference type="InterPro" id="IPR019921">
    <property type="entry name" value="Lucif-like_OxRdtase_Rv2161c"/>
</dbReference>
<dbReference type="NCBIfam" id="TIGR03619">
    <property type="entry name" value="F420_Rv2161c"/>
    <property type="match status" value="1"/>
</dbReference>
<gene>
    <name evidence="7" type="ORF">CLV43_106212</name>
</gene>
<dbReference type="GO" id="GO:0046306">
    <property type="term" value="P:alkanesulfonate catabolic process"/>
    <property type="evidence" value="ECO:0007669"/>
    <property type="project" value="TreeGrafter"/>
</dbReference>
<evidence type="ECO:0000313" key="7">
    <source>
        <dbReference type="EMBL" id="PRY40476.1"/>
    </source>
</evidence>
<protein>
    <submittedName>
        <fullName evidence="7">Putative F420-dependent oxidoreductase</fullName>
    </submittedName>
</protein>
<evidence type="ECO:0000256" key="4">
    <source>
        <dbReference type="ARBA" id="ARBA00023033"/>
    </source>
</evidence>
<organism evidence="7 8">
    <name type="scientific">Umezawaea tangerina</name>
    <dbReference type="NCBI Taxonomy" id="84725"/>
    <lineage>
        <taxon>Bacteria</taxon>
        <taxon>Bacillati</taxon>
        <taxon>Actinomycetota</taxon>
        <taxon>Actinomycetes</taxon>
        <taxon>Pseudonocardiales</taxon>
        <taxon>Pseudonocardiaceae</taxon>
        <taxon>Umezawaea</taxon>
    </lineage>
</organism>
<comment type="caution">
    <text evidence="7">The sequence shown here is derived from an EMBL/GenBank/DDBJ whole genome shotgun (WGS) entry which is preliminary data.</text>
</comment>
<keyword evidence="8" id="KW-1185">Reference proteome</keyword>
<dbReference type="OrthoDB" id="3206024at2"/>
<dbReference type="InterPro" id="IPR050172">
    <property type="entry name" value="SsuD_RutA_monooxygenase"/>
</dbReference>
<evidence type="ECO:0000313" key="8">
    <source>
        <dbReference type="Proteomes" id="UP000239494"/>
    </source>
</evidence>
<name>A0A2T0T476_9PSEU</name>
<proteinExistence type="predicted"/>
<dbReference type="Proteomes" id="UP000239494">
    <property type="component" value="Unassembled WGS sequence"/>
</dbReference>
<keyword evidence="3" id="KW-0560">Oxidoreductase</keyword>
<evidence type="ECO:0000256" key="1">
    <source>
        <dbReference type="ARBA" id="ARBA00022630"/>
    </source>
</evidence>
<dbReference type="Gene3D" id="3.20.20.30">
    <property type="entry name" value="Luciferase-like domain"/>
    <property type="match status" value="1"/>
</dbReference>
<evidence type="ECO:0000256" key="3">
    <source>
        <dbReference type="ARBA" id="ARBA00023002"/>
    </source>
</evidence>
<feature type="signal peptide" evidence="5">
    <location>
        <begin position="1"/>
        <end position="23"/>
    </location>
</feature>
<evidence type="ECO:0000256" key="2">
    <source>
        <dbReference type="ARBA" id="ARBA00022643"/>
    </source>
</evidence>
<feature type="domain" description="Luciferase-like" evidence="6">
    <location>
        <begin position="23"/>
        <end position="248"/>
    </location>
</feature>
<evidence type="ECO:0000256" key="5">
    <source>
        <dbReference type="SAM" id="SignalP"/>
    </source>
</evidence>
<keyword evidence="4" id="KW-0503">Monooxygenase</keyword>
<dbReference type="AlphaFoldDB" id="A0A2T0T476"/>
<keyword evidence="5" id="KW-0732">Signal</keyword>